<dbReference type="PRINTS" id="PR00035">
    <property type="entry name" value="HTHGNTR"/>
</dbReference>
<dbReference type="Proteomes" id="UP000014411">
    <property type="component" value="Unassembled WGS sequence"/>
</dbReference>
<dbReference type="InterPro" id="IPR011711">
    <property type="entry name" value="GntR_C"/>
</dbReference>
<feature type="domain" description="HTH gntR-type" evidence="5">
    <location>
        <begin position="27"/>
        <end position="95"/>
    </location>
</feature>
<dbReference type="InterPro" id="IPR036388">
    <property type="entry name" value="WH-like_DNA-bd_sf"/>
</dbReference>
<dbReference type="SUPFAM" id="SSF48008">
    <property type="entry name" value="GntR ligand-binding domain-like"/>
    <property type="match status" value="1"/>
</dbReference>
<gene>
    <name evidence="6" type="ORF">RGCCGE502_23740</name>
</gene>
<accession>S3HRK2</accession>
<dbReference type="Gene3D" id="1.20.120.530">
    <property type="entry name" value="GntR ligand-binding domain-like"/>
    <property type="match status" value="1"/>
</dbReference>
<keyword evidence="3" id="KW-0804">Transcription</keyword>
<dbReference type="Pfam" id="PF07729">
    <property type="entry name" value="FCD"/>
    <property type="match status" value="1"/>
</dbReference>
<dbReference type="CDD" id="cd07377">
    <property type="entry name" value="WHTH_GntR"/>
    <property type="match status" value="1"/>
</dbReference>
<comment type="caution">
    <text evidence="6">The sequence shown here is derived from an EMBL/GenBank/DDBJ whole genome shotgun (WGS) entry which is preliminary data.</text>
</comment>
<dbReference type="eggNOG" id="COG2186">
    <property type="taxonomic scope" value="Bacteria"/>
</dbReference>
<dbReference type="InterPro" id="IPR036390">
    <property type="entry name" value="WH_DNA-bd_sf"/>
</dbReference>
<dbReference type="PANTHER" id="PTHR43537">
    <property type="entry name" value="TRANSCRIPTIONAL REGULATOR, GNTR FAMILY"/>
    <property type="match status" value="1"/>
</dbReference>
<feature type="region of interest" description="Disordered" evidence="4">
    <location>
        <begin position="1"/>
        <end position="25"/>
    </location>
</feature>
<keyword evidence="1" id="KW-0805">Transcription regulation</keyword>
<dbReference type="AlphaFoldDB" id="S3HRK2"/>
<evidence type="ECO:0000256" key="2">
    <source>
        <dbReference type="ARBA" id="ARBA00023125"/>
    </source>
</evidence>
<dbReference type="EMBL" id="AEYE02000029">
    <property type="protein sequence ID" value="EPE95916.1"/>
    <property type="molecule type" value="Genomic_DNA"/>
</dbReference>
<name>S3HRK2_9HYPH</name>
<dbReference type="SMART" id="SM00345">
    <property type="entry name" value="HTH_GNTR"/>
    <property type="match status" value="1"/>
</dbReference>
<keyword evidence="2" id="KW-0238">DNA-binding</keyword>
<evidence type="ECO:0000313" key="6">
    <source>
        <dbReference type="EMBL" id="EPE95916.1"/>
    </source>
</evidence>
<evidence type="ECO:0000256" key="1">
    <source>
        <dbReference type="ARBA" id="ARBA00023015"/>
    </source>
</evidence>
<dbReference type="PROSITE" id="PS50949">
    <property type="entry name" value="HTH_GNTR"/>
    <property type="match status" value="1"/>
</dbReference>
<dbReference type="SUPFAM" id="SSF46785">
    <property type="entry name" value="Winged helix' DNA-binding domain"/>
    <property type="match status" value="1"/>
</dbReference>
<evidence type="ECO:0000313" key="7">
    <source>
        <dbReference type="Proteomes" id="UP000014411"/>
    </source>
</evidence>
<organism evidence="6 7">
    <name type="scientific">Rhizobium grahamii CCGE 502</name>
    <dbReference type="NCBI Taxonomy" id="990285"/>
    <lineage>
        <taxon>Bacteria</taxon>
        <taxon>Pseudomonadati</taxon>
        <taxon>Pseudomonadota</taxon>
        <taxon>Alphaproteobacteria</taxon>
        <taxon>Hyphomicrobiales</taxon>
        <taxon>Rhizobiaceae</taxon>
        <taxon>Rhizobium/Agrobacterium group</taxon>
        <taxon>Rhizobium</taxon>
    </lineage>
</organism>
<sequence length="256" mass="28151">MKVDEANGVSAKAPAAPEGKPERGKAVKLVDRVFDQLQERIRSGNYPPDSRLPGEHELASMLGVSRPIVRDALARLRDQGIVYARQGAGTFVSAHGSPTTQLSYSPVKTIADIQRCYEFRLTIEPAAAYFAAKRRDETAIQKIAAALADLRDATSHQLHRTDADFTFHRAVTEAANNHYYTASIDALKAHIAVGMHLHGLSLLGPRQGLEQVYEEHNKIYLAIVEGRAEDARALMKAHLEGSQSRLFEGRALDLSM</sequence>
<dbReference type="InterPro" id="IPR000524">
    <property type="entry name" value="Tscrpt_reg_HTH_GntR"/>
</dbReference>
<dbReference type="GO" id="GO:0003677">
    <property type="term" value="F:DNA binding"/>
    <property type="evidence" value="ECO:0007669"/>
    <property type="project" value="UniProtKB-KW"/>
</dbReference>
<dbReference type="GO" id="GO:0003700">
    <property type="term" value="F:DNA-binding transcription factor activity"/>
    <property type="evidence" value="ECO:0007669"/>
    <property type="project" value="InterPro"/>
</dbReference>
<evidence type="ECO:0000256" key="3">
    <source>
        <dbReference type="ARBA" id="ARBA00023163"/>
    </source>
</evidence>
<keyword evidence="7" id="KW-1185">Reference proteome</keyword>
<dbReference type="HOGENOM" id="CLU_017584_9_1_5"/>
<proteinExistence type="predicted"/>
<dbReference type="SMART" id="SM00895">
    <property type="entry name" value="FCD"/>
    <property type="match status" value="1"/>
</dbReference>
<dbReference type="STRING" id="990285.RGCCGE502_23740"/>
<dbReference type="Gene3D" id="1.10.10.10">
    <property type="entry name" value="Winged helix-like DNA-binding domain superfamily/Winged helix DNA-binding domain"/>
    <property type="match status" value="1"/>
</dbReference>
<evidence type="ECO:0000259" key="5">
    <source>
        <dbReference type="PROSITE" id="PS50949"/>
    </source>
</evidence>
<dbReference type="InterPro" id="IPR008920">
    <property type="entry name" value="TF_FadR/GntR_C"/>
</dbReference>
<protein>
    <submittedName>
        <fullName evidence="6">Putative GntR family transcriptional regulator</fullName>
    </submittedName>
</protein>
<dbReference type="PANTHER" id="PTHR43537:SF5">
    <property type="entry name" value="UXU OPERON TRANSCRIPTIONAL REGULATOR"/>
    <property type="match status" value="1"/>
</dbReference>
<dbReference type="Pfam" id="PF00392">
    <property type="entry name" value="GntR"/>
    <property type="match status" value="1"/>
</dbReference>
<evidence type="ECO:0000256" key="4">
    <source>
        <dbReference type="SAM" id="MobiDB-lite"/>
    </source>
</evidence>
<reference evidence="6 7" key="1">
    <citation type="journal article" date="2012" name="J. Bacteriol.">
        <title>Genome sequence of Rhizobium grahamii CCGE502, a broad-host-range symbiont with low nodulation competitiveness in Phaseolus vulgaris.</title>
        <authorList>
            <person name="Althabegoiti M.J."/>
            <person name="Lozano L."/>
            <person name="Torres-Tejerizo G."/>
            <person name="Ormeno-Orrillo E."/>
            <person name="Rogel M.A."/>
            <person name="Gonzalez V."/>
            <person name="Martinez-Romero E."/>
        </authorList>
    </citation>
    <scope>NUCLEOTIDE SEQUENCE [LARGE SCALE GENOMIC DNA]</scope>
    <source>
        <strain evidence="6 7">CCGE 502</strain>
    </source>
</reference>